<feature type="region of interest" description="Disordered" evidence="1">
    <location>
        <begin position="37"/>
        <end position="146"/>
    </location>
</feature>
<organism evidence="2 3">
    <name type="scientific">Pundamilia nyererei</name>
    <dbReference type="NCBI Taxonomy" id="303518"/>
    <lineage>
        <taxon>Eukaryota</taxon>
        <taxon>Metazoa</taxon>
        <taxon>Chordata</taxon>
        <taxon>Craniata</taxon>
        <taxon>Vertebrata</taxon>
        <taxon>Euteleostomi</taxon>
        <taxon>Actinopterygii</taxon>
        <taxon>Neopterygii</taxon>
        <taxon>Teleostei</taxon>
        <taxon>Neoteleostei</taxon>
        <taxon>Acanthomorphata</taxon>
        <taxon>Ovalentaria</taxon>
        <taxon>Cichlomorphae</taxon>
        <taxon>Cichliformes</taxon>
        <taxon>Cichlidae</taxon>
        <taxon>African cichlids</taxon>
        <taxon>Pseudocrenilabrinae</taxon>
        <taxon>Haplochromini</taxon>
        <taxon>Pundamilia</taxon>
    </lineage>
</organism>
<evidence type="ECO:0000256" key="1">
    <source>
        <dbReference type="SAM" id="MobiDB-lite"/>
    </source>
</evidence>
<proteinExistence type="predicted"/>
<feature type="compositionally biased region" description="Acidic residues" evidence="1">
    <location>
        <begin position="65"/>
        <end position="106"/>
    </location>
</feature>
<dbReference type="GeneID" id="106456509"/>
<gene>
    <name evidence="3" type="primary">LOC106456509</name>
</gene>
<dbReference type="AlphaFoldDB" id="A0A9Y6MB88"/>
<feature type="compositionally biased region" description="Acidic residues" evidence="1">
    <location>
        <begin position="116"/>
        <end position="133"/>
    </location>
</feature>
<reference evidence="3" key="1">
    <citation type="submission" date="2025-08" db="UniProtKB">
        <authorList>
            <consortium name="RefSeq"/>
        </authorList>
    </citation>
    <scope>IDENTIFICATION</scope>
</reference>
<sequence>MEVDADDKRHRTRSKVPVDPALTELFSVYGCPLAKKRKSIDRQTLETSPKRSTYLDDMDNSTMEECYETDGTEEMDDREEEEEEGAVEDEEEEGEVEEEEEEEVEAYMDYNVEQMEHEDGEVETGDGEGEEESDKPPSAGRQKECR</sequence>
<keyword evidence="2" id="KW-1185">Reference proteome</keyword>
<accession>A0A9Y6MB88</accession>
<dbReference type="Proteomes" id="UP000695023">
    <property type="component" value="Unplaced"/>
</dbReference>
<evidence type="ECO:0000313" key="2">
    <source>
        <dbReference type="Proteomes" id="UP000695023"/>
    </source>
</evidence>
<name>A0A9Y6MB88_9CICH</name>
<protein>
    <submittedName>
        <fullName evidence="3">Myelin transcription factor 1-like protein</fullName>
    </submittedName>
</protein>
<dbReference type="RefSeq" id="XP_013771021.1">
    <property type="nucleotide sequence ID" value="XM_013915567.1"/>
</dbReference>
<evidence type="ECO:0000313" key="3">
    <source>
        <dbReference type="RefSeq" id="XP_013771021.1"/>
    </source>
</evidence>